<keyword evidence="9" id="KW-0472">Membrane</keyword>
<gene>
    <name evidence="11" type="ORF">ACFPIJ_41755</name>
</gene>
<feature type="transmembrane region" description="Helical" evidence="9">
    <location>
        <begin position="119"/>
        <end position="136"/>
    </location>
</feature>
<feature type="transmembrane region" description="Helical" evidence="9">
    <location>
        <begin position="167"/>
        <end position="189"/>
    </location>
</feature>
<keyword evidence="7" id="KW-0067">ATP-binding</keyword>
<organism evidence="11 12">
    <name type="scientific">Dactylosporangium cerinum</name>
    <dbReference type="NCBI Taxonomy" id="1434730"/>
    <lineage>
        <taxon>Bacteria</taxon>
        <taxon>Bacillati</taxon>
        <taxon>Actinomycetota</taxon>
        <taxon>Actinomycetes</taxon>
        <taxon>Micromonosporales</taxon>
        <taxon>Micromonosporaceae</taxon>
        <taxon>Dactylosporangium</taxon>
    </lineage>
</organism>
<keyword evidence="8" id="KW-0902">Two-component regulatory system</keyword>
<evidence type="ECO:0000256" key="6">
    <source>
        <dbReference type="ARBA" id="ARBA00022777"/>
    </source>
</evidence>
<dbReference type="InterPro" id="IPR050482">
    <property type="entry name" value="Sensor_HK_TwoCompSys"/>
</dbReference>
<keyword evidence="12" id="KW-1185">Reference proteome</keyword>
<dbReference type="InterPro" id="IPR036890">
    <property type="entry name" value="HATPase_C_sf"/>
</dbReference>
<keyword evidence="4" id="KW-0808">Transferase</keyword>
<dbReference type="PANTHER" id="PTHR24421:SF10">
    <property type="entry name" value="NITRATE_NITRITE SENSOR PROTEIN NARQ"/>
    <property type="match status" value="1"/>
</dbReference>
<feature type="transmembrane region" description="Helical" evidence="9">
    <location>
        <begin position="88"/>
        <end position="107"/>
    </location>
</feature>
<feature type="domain" description="Histidine kinase/HSP90-like ATPase" evidence="10">
    <location>
        <begin position="555"/>
        <end position="661"/>
    </location>
</feature>
<evidence type="ECO:0000256" key="8">
    <source>
        <dbReference type="ARBA" id="ARBA00023012"/>
    </source>
</evidence>
<evidence type="ECO:0000259" key="10">
    <source>
        <dbReference type="SMART" id="SM00387"/>
    </source>
</evidence>
<comment type="catalytic activity">
    <reaction evidence="1">
        <text>ATP + protein L-histidine = ADP + protein N-phospho-L-histidine.</text>
        <dbReference type="EC" id="2.7.13.3"/>
    </reaction>
</comment>
<dbReference type="SMART" id="SM00387">
    <property type="entry name" value="HATPase_c"/>
    <property type="match status" value="1"/>
</dbReference>
<feature type="transmembrane region" description="Helical" evidence="9">
    <location>
        <begin position="288"/>
        <end position="307"/>
    </location>
</feature>
<evidence type="ECO:0000256" key="3">
    <source>
        <dbReference type="ARBA" id="ARBA00022553"/>
    </source>
</evidence>
<keyword evidence="9" id="KW-1133">Transmembrane helix</keyword>
<dbReference type="GO" id="GO:0016301">
    <property type="term" value="F:kinase activity"/>
    <property type="evidence" value="ECO:0007669"/>
    <property type="project" value="UniProtKB-KW"/>
</dbReference>
<evidence type="ECO:0000256" key="5">
    <source>
        <dbReference type="ARBA" id="ARBA00022741"/>
    </source>
</evidence>
<dbReference type="Pfam" id="PF07730">
    <property type="entry name" value="HisKA_3"/>
    <property type="match status" value="1"/>
</dbReference>
<dbReference type="RefSeq" id="WP_380124134.1">
    <property type="nucleotide sequence ID" value="NZ_JBHSIU010000060.1"/>
</dbReference>
<dbReference type="Pfam" id="PF02518">
    <property type="entry name" value="HATPase_c"/>
    <property type="match status" value="1"/>
</dbReference>
<protein>
    <recommendedName>
        <fullName evidence="2">histidine kinase</fullName>
        <ecNumber evidence="2">2.7.13.3</ecNumber>
    </recommendedName>
</protein>
<feature type="transmembrane region" description="Helical" evidence="9">
    <location>
        <begin position="264"/>
        <end position="282"/>
    </location>
</feature>
<name>A0ABV9W8T1_9ACTN</name>
<dbReference type="InterPro" id="IPR003594">
    <property type="entry name" value="HATPase_dom"/>
</dbReference>
<dbReference type="PANTHER" id="PTHR24421">
    <property type="entry name" value="NITRATE/NITRITE SENSOR PROTEIN NARX-RELATED"/>
    <property type="match status" value="1"/>
</dbReference>
<keyword evidence="9" id="KW-0812">Transmembrane</keyword>
<keyword evidence="3" id="KW-0597">Phosphoprotein</keyword>
<reference evidence="12" key="1">
    <citation type="journal article" date="2019" name="Int. J. Syst. Evol. Microbiol.">
        <title>The Global Catalogue of Microorganisms (GCM) 10K type strain sequencing project: providing services to taxonomists for standard genome sequencing and annotation.</title>
        <authorList>
            <consortium name="The Broad Institute Genomics Platform"/>
            <consortium name="The Broad Institute Genome Sequencing Center for Infectious Disease"/>
            <person name="Wu L."/>
            <person name="Ma J."/>
        </authorList>
    </citation>
    <scope>NUCLEOTIDE SEQUENCE [LARGE SCALE GENOMIC DNA]</scope>
    <source>
        <strain evidence="12">CGMCC 4.7152</strain>
    </source>
</reference>
<evidence type="ECO:0000256" key="2">
    <source>
        <dbReference type="ARBA" id="ARBA00012438"/>
    </source>
</evidence>
<dbReference type="CDD" id="cd16917">
    <property type="entry name" value="HATPase_UhpB-NarQ-NarX-like"/>
    <property type="match status" value="1"/>
</dbReference>
<dbReference type="SUPFAM" id="SSF55874">
    <property type="entry name" value="ATPase domain of HSP90 chaperone/DNA topoisomerase II/histidine kinase"/>
    <property type="match status" value="1"/>
</dbReference>
<comment type="caution">
    <text evidence="11">The sequence shown here is derived from an EMBL/GenBank/DDBJ whole genome shotgun (WGS) entry which is preliminary data.</text>
</comment>
<evidence type="ECO:0000256" key="9">
    <source>
        <dbReference type="SAM" id="Phobius"/>
    </source>
</evidence>
<dbReference type="EMBL" id="JBHSIU010000060">
    <property type="protein sequence ID" value="MFC5004340.1"/>
    <property type="molecule type" value="Genomic_DNA"/>
</dbReference>
<evidence type="ECO:0000256" key="7">
    <source>
        <dbReference type="ARBA" id="ARBA00022840"/>
    </source>
</evidence>
<dbReference type="InterPro" id="IPR011712">
    <property type="entry name" value="Sig_transdc_His_kin_sub3_dim/P"/>
</dbReference>
<dbReference type="Proteomes" id="UP001595912">
    <property type="component" value="Unassembled WGS sequence"/>
</dbReference>
<feature type="transmembrane region" description="Helical" evidence="9">
    <location>
        <begin position="239"/>
        <end position="257"/>
    </location>
</feature>
<evidence type="ECO:0000313" key="12">
    <source>
        <dbReference type="Proteomes" id="UP001595912"/>
    </source>
</evidence>
<feature type="transmembrane region" description="Helical" evidence="9">
    <location>
        <begin position="201"/>
        <end position="219"/>
    </location>
</feature>
<dbReference type="EC" id="2.7.13.3" evidence="2"/>
<dbReference type="Gene3D" id="1.20.5.1930">
    <property type="match status" value="1"/>
</dbReference>
<accession>A0ABV9W8T1</accession>
<evidence type="ECO:0000256" key="1">
    <source>
        <dbReference type="ARBA" id="ARBA00000085"/>
    </source>
</evidence>
<proteinExistence type="predicted"/>
<keyword evidence="5" id="KW-0547">Nucleotide-binding</keyword>
<sequence>MHRAAWATLAVAGVAGWLAIGNGAPPAGVSHLLSVAACAVAGGLVLRQRPANPLGRLLLLGAAGFALLEAFGQYAIRGLPGATAAAWPQTWLWVPANLALAALPAFFPGERPGKWMTRALWTVAALGVVAAVAGALRPGHNDQVGPDGLPNPLGVAGFEAAAKAAEAGFTVSAGVLFVAGAAGVVIEAATATGARRARARWLAYSIGLVALVVVGRFAAGLADADPDRIWPAEAGWWDLAGSVSLASVPAGIGVAVLRHRLFDIDLLISRTVVFVVLTGGVGGAYLVIVGYLGASSVVAAVAAALVFGTARQQVQRRVNLLVYGERDDPYTVLTRLGERLAQVQDPLAVLATSTATVRDALQLSYVRIDADGGRTAETGTRPAHPARLPLVAGGVTVGELLIGPRPGEAALGPRDLRLLTDVARHIGPAVQAGRYAADLQRSREQLVQAREEERRRLRRDLHDGLGPTLAGLTMRAEAALALGAGEAAAPLLEEIVRDAETAVADVRRLVEGLRPPALDTLGLSGALTAHLAGWPAGGPQVVVAAPSDLPALPAAVEVAAYRIAIEALANARRHAGATDVRLALRLDGGWLRLSVTDNGRFRPAMTESPPAAMTQSLPAAMTETGVGMHSMRERAAELGGTFDVVSAETGTTVSARLPVGEQP</sequence>
<keyword evidence="6 11" id="KW-0418">Kinase</keyword>
<feature type="transmembrane region" description="Helical" evidence="9">
    <location>
        <begin position="28"/>
        <end position="46"/>
    </location>
</feature>
<evidence type="ECO:0000313" key="11">
    <source>
        <dbReference type="EMBL" id="MFC5004340.1"/>
    </source>
</evidence>
<feature type="transmembrane region" description="Helical" evidence="9">
    <location>
        <begin position="58"/>
        <end position="76"/>
    </location>
</feature>
<dbReference type="Gene3D" id="3.30.565.10">
    <property type="entry name" value="Histidine kinase-like ATPase, C-terminal domain"/>
    <property type="match status" value="1"/>
</dbReference>
<evidence type="ECO:0000256" key="4">
    <source>
        <dbReference type="ARBA" id="ARBA00022679"/>
    </source>
</evidence>